<reference evidence="4 6" key="1">
    <citation type="submission" date="2019-08" db="EMBL/GenBank/DDBJ databases">
        <title>Comparative genome analysis confer to the adaptation heavy metal polluted environment.</title>
        <authorList>
            <person name="Li Y."/>
        </authorList>
    </citation>
    <scope>NUCLEOTIDE SEQUENCE [LARGE SCALE GENOMIC DNA]</scope>
    <source>
        <strain evidence="4 6">P2</strain>
    </source>
</reference>
<sequence length="651" mass="72126">MKPHKSMLLLPALLAVQSVFAQSNHLTLSDSYPSATEKVKITYDPEGTPVAGKKDISAEVYYIDGKDNPAADIELKPNGTLLSGDFTIPAAAKAFFVKIFSNGDIDNNNDKGYVYLVYKDKKPVQGAYEAKAYILASGVGSNFAKIKTDSEEGLALFKKEYDTNPQAEKPYQFNYYYLLARKKDPATSAMLNAKVQSLEKSTVEKDLILAANILNWRSQKASADSLGEIIKTKYPNGESVKNEAEFAMMREKDMHKKDSLYKAYIAKFPAMATDKGSRIDYIRGQLATGFLTDGNTAAFNTYAAQVQNKSSIANSYNNIAYGWAQQDERLDEAEKLSKQSLDIVTEKMKHPEASPFMSVKSVQKQNKDVYNMYADSYAFILYKEKKYDEALKYQKEVYISSKDNDPITNEHYVLILNALGKYAESKDVIESAFKAAKVSPVLTDELKKAYVGLKGNEAGYDQYLAGLSAIAKNKKKEEVAKQMINEPAAKFALKDFAGKTVSLADLKGKIVIVDFWATWCGPCKASFPGMQMAVNKYKDDEDVKFLFIDTWENGDNYIDGAKKFIADNNYTFNVLVDEKGSDGRQSKVVTQFGVTGIPTKFIIDKNGNIRFKVVGFGGSAEGLVDELSTMVDMAKAPVAAEVAATPKQNMK</sequence>
<keyword evidence="1" id="KW-0676">Redox-active center</keyword>
<dbReference type="GO" id="GO:0016209">
    <property type="term" value="F:antioxidant activity"/>
    <property type="evidence" value="ECO:0007669"/>
    <property type="project" value="InterPro"/>
</dbReference>
<dbReference type="SUPFAM" id="SSF52833">
    <property type="entry name" value="Thioredoxin-like"/>
    <property type="match status" value="1"/>
</dbReference>
<dbReference type="Proteomes" id="UP000250557">
    <property type="component" value="Chromosome"/>
</dbReference>
<dbReference type="InterPro" id="IPR013766">
    <property type="entry name" value="Thioredoxin_domain"/>
</dbReference>
<dbReference type="PROSITE" id="PS00194">
    <property type="entry name" value="THIOREDOXIN_1"/>
    <property type="match status" value="1"/>
</dbReference>
<dbReference type="EMBL" id="CP071880">
    <property type="protein sequence ID" value="QTE48634.1"/>
    <property type="molecule type" value="Genomic_DNA"/>
</dbReference>
<dbReference type="InterPro" id="IPR017937">
    <property type="entry name" value="Thioredoxin_CS"/>
</dbReference>
<evidence type="ECO:0000259" key="3">
    <source>
        <dbReference type="PROSITE" id="PS51352"/>
    </source>
</evidence>
<reference evidence="5 7" key="2">
    <citation type="submission" date="2021-03" db="EMBL/GenBank/DDBJ databases">
        <title>Mucilaginibacter strains isolated from gold and copper mining confer multi heavy-metal resistance.</title>
        <authorList>
            <person name="Li Y."/>
        </authorList>
    </citation>
    <scope>NUCLEOTIDE SEQUENCE [LARGE SCALE GENOMIC DNA]</scope>
    <source>
        <strain evidence="5 7">P2-4</strain>
    </source>
</reference>
<evidence type="ECO:0000313" key="6">
    <source>
        <dbReference type="Proteomes" id="UP000250557"/>
    </source>
</evidence>
<dbReference type="Proteomes" id="UP000663940">
    <property type="component" value="Chromosome"/>
</dbReference>
<evidence type="ECO:0000256" key="2">
    <source>
        <dbReference type="SAM" id="SignalP"/>
    </source>
</evidence>
<dbReference type="InterPro" id="IPR011990">
    <property type="entry name" value="TPR-like_helical_dom_sf"/>
</dbReference>
<dbReference type="EMBL" id="CP043451">
    <property type="protein sequence ID" value="QEM02622.1"/>
    <property type="molecule type" value="Genomic_DNA"/>
</dbReference>
<dbReference type="InterPro" id="IPR050553">
    <property type="entry name" value="Thioredoxin_ResA/DsbE_sf"/>
</dbReference>
<keyword evidence="2" id="KW-0732">Signal</keyword>
<evidence type="ECO:0000313" key="4">
    <source>
        <dbReference type="EMBL" id="QEM02622.1"/>
    </source>
</evidence>
<dbReference type="AlphaFoldDB" id="A0AAE6JBJ9"/>
<name>A0AAE6JBJ9_9SPHI</name>
<dbReference type="PROSITE" id="PS51352">
    <property type="entry name" value="THIOREDOXIN_2"/>
    <property type="match status" value="1"/>
</dbReference>
<dbReference type="Pfam" id="PF00578">
    <property type="entry name" value="AhpC-TSA"/>
    <property type="match status" value="1"/>
</dbReference>
<proteinExistence type="predicted"/>
<dbReference type="InterPro" id="IPR000866">
    <property type="entry name" value="AhpC/TSA"/>
</dbReference>
<dbReference type="PANTHER" id="PTHR42852">
    <property type="entry name" value="THIOL:DISULFIDE INTERCHANGE PROTEIN DSBE"/>
    <property type="match status" value="1"/>
</dbReference>
<feature type="signal peptide" evidence="2">
    <location>
        <begin position="1"/>
        <end position="21"/>
    </location>
</feature>
<feature type="domain" description="Thioredoxin" evidence="3">
    <location>
        <begin position="482"/>
        <end position="636"/>
    </location>
</feature>
<keyword evidence="7" id="KW-1185">Reference proteome</keyword>
<dbReference type="CDD" id="cd02966">
    <property type="entry name" value="TlpA_like_family"/>
    <property type="match status" value="1"/>
</dbReference>
<organism evidence="4 6">
    <name type="scientific">Mucilaginibacter rubeus</name>
    <dbReference type="NCBI Taxonomy" id="2027860"/>
    <lineage>
        <taxon>Bacteria</taxon>
        <taxon>Pseudomonadati</taxon>
        <taxon>Bacteroidota</taxon>
        <taxon>Sphingobacteriia</taxon>
        <taxon>Sphingobacteriales</taxon>
        <taxon>Sphingobacteriaceae</taxon>
        <taxon>Mucilaginibacter</taxon>
    </lineage>
</organism>
<evidence type="ECO:0000313" key="5">
    <source>
        <dbReference type="EMBL" id="QTE48634.1"/>
    </source>
</evidence>
<dbReference type="Gene3D" id="3.40.30.10">
    <property type="entry name" value="Glutaredoxin"/>
    <property type="match status" value="1"/>
</dbReference>
<feature type="chain" id="PRO_5042281329" evidence="2">
    <location>
        <begin position="22"/>
        <end position="651"/>
    </location>
</feature>
<dbReference type="RefSeq" id="WP_112654517.1">
    <property type="nucleotide sequence ID" value="NZ_CP043451.1"/>
</dbReference>
<dbReference type="PANTHER" id="PTHR42852:SF13">
    <property type="entry name" value="PROTEIN DIPZ"/>
    <property type="match status" value="1"/>
</dbReference>
<dbReference type="GO" id="GO:0016491">
    <property type="term" value="F:oxidoreductase activity"/>
    <property type="evidence" value="ECO:0007669"/>
    <property type="project" value="InterPro"/>
</dbReference>
<accession>A0AAE6JBJ9</accession>
<dbReference type="GO" id="GO:0006950">
    <property type="term" value="P:response to stress"/>
    <property type="evidence" value="ECO:0007669"/>
    <property type="project" value="UniProtKB-ARBA"/>
</dbReference>
<evidence type="ECO:0000313" key="7">
    <source>
        <dbReference type="Proteomes" id="UP000663940"/>
    </source>
</evidence>
<protein>
    <submittedName>
        <fullName evidence="4">Redoxin domain-containing protein</fullName>
    </submittedName>
</protein>
<evidence type="ECO:0000256" key="1">
    <source>
        <dbReference type="ARBA" id="ARBA00023284"/>
    </source>
</evidence>
<gene>
    <name evidence="4" type="ORF">DIU31_003480</name>
    <name evidence="5" type="ORF">J3L21_24265</name>
</gene>
<dbReference type="InterPro" id="IPR036249">
    <property type="entry name" value="Thioredoxin-like_sf"/>
</dbReference>
<dbReference type="Gene3D" id="1.25.40.10">
    <property type="entry name" value="Tetratricopeptide repeat domain"/>
    <property type="match status" value="1"/>
</dbReference>